<comment type="caution">
    <text evidence="2">The sequence shown here is derived from an EMBL/GenBank/DDBJ whole genome shotgun (WGS) entry which is preliminary data.</text>
</comment>
<dbReference type="GO" id="GO:0003677">
    <property type="term" value="F:DNA binding"/>
    <property type="evidence" value="ECO:0007669"/>
    <property type="project" value="UniProtKB-KW"/>
</dbReference>
<proteinExistence type="predicted"/>
<dbReference type="EMBL" id="AJJQ01000036">
    <property type="protein sequence ID" value="EID50780.1"/>
    <property type="molecule type" value="Genomic_DNA"/>
</dbReference>
<reference evidence="2" key="1">
    <citation type="submission" date="2012-03" db="EMBL/GenBank/DDBJ databases">
        <authorList>
            <person name="Durkin A.S."/>
            <person name="McCorrison J."/>
            <person name="Torralba M."/>
            <person name="Gillis M."/>
            <person name="Methe B."/>
            <person name="Sutton G."/>
            <person name="Nelson K.E."/>
        </authorList>
    </citation>
    <scope>NUCLEOTIDE SEQUENCE [LARGE SCALE GENOMIC DNA]</scope>
    <source>
        <strain evidence="2">F0474</strain>
    </source>
</reference>
<gene>
    <name evidence="2" type="ORF">HMPREF1324_0295</name>
</gene>
<sequence>MVKLRLCEDPAYQEPEVSIVYAQKDVRVSRIVDFVESVEQRIKCENGSTDIMVNASDIFYCESVKKTTFVHVAGNTYRTDHRLYDLAEKLQDCGFVRVSKSCILNINVLESVKPLFNSRMEAILTTGDRVYINRTYLKNVKQALKGYGA</sequence>
<organism evidence="2 3">
    <name type="scientific">Rothia aeria F0474</name>
    <dbReference type="NCBI Taxonomy" id="1125724"/>
    <lineage>
        <taxon>Bacteria</taxon>
        <taxon>Bacillati</taxon>
        <taxon>Actinomycetota</taxon>
        <taxon>Actinomycetes</taxon>
        <taxon>Micrococcales</taxon>
        <taxon>Micrococcaceae</taxon>
        <taxon>Rothia</taxon>
    </lineage>
</organism>
<dbReference type="SMART" id="SM00850">
    <property type="entry name" value="LytTR"/>
    <property type="match status" value="1"/>
</dbReference>
<dbReference type="GO" id="GO:0000156">
    <property type="term" value="F:phosphorelay response regulator activity"/>
    <property type="evidence" value="ECO:0007669"/>
    <property type="project" value="InterPro"/>
</dbReference>
<keyword evidence="3" id="KW-1185">Reference proteome</keyword>
<name>I0USC7_9MICC</name>
<keyword evidence="2" id="KW-0238">DNA-binding</keyword>
<dbReference type="PANTHER" id="PTHR37299:SF4">
    <property type="entry name" value="TRANSCRIPTIONAL REGULATOR"/>
    <property type="match status" value="1"/>
</dbReference>
<feature type="domain" description="HTH LytTR-type" evidence="1">
    <location>
        <begin position="42"/>
        <end position="146"/>
    </location>
</feature>
<evidence type="ECO:0000313" key="3">
    <source>
        <dbReference type="Proteomes" id="UP000004863"/>
    </source>
</evidence>
<dbReference type="InterPro" id="IPR046947">
    <property type="entry name" value="LytR-like"/>
</dbReference>
<accession>I0USC7</accession>
<dbReference type="PANTHER" id="PTHR37299">
    <property type="entry name" value="TRANSCRIPTIONAL REGULATOR-RELATED"/>
    <property type="match status" value="1"/>
</dbReference>
<dbReference type="InterPro" id="IPR007492">
    <property type="entry name" value="LytTR_DNA-bd_dom"/>
</dbReference>
<dbReference type="PATRIC" id="fig|1125724.3.peg.1565"/>
<evidence type="ECO:0000259" key="1">
    <source>
        <dbReference type="PROSITE" id="PS50930"/>
    </source>
</evidence>
<dbReference type="Gene3D" id="2.40.50.1020">
    <property type="entry name" value="LytTr DNA-binding domain"/>
    <property type="match status" value="1"/>
</dbReference>
<dbReference type="Pfam" id="PF04397">
    <property type="entry name" value="LytTR"/>
    <property type="match status" value="1"/>
</dbReference>
<protein>
    <submittedName>
        <fullName evidence="2">LytTr DNA-binding domain protein</fullName>
    </submittedName>
</protein>
<dbReference type="Proteomes" id="UP000004863">
    <property type="component" value="Unassembled WGS sequence"/>
</dbReference>
<dbReference type="PROSITE" id="PS50930">
    <property type="entry name" value="HTH_LYTTR"/>
    <property type="match status" value="1"/>
</dbReference>
<dbReference type="AlphaFoldDB" id="I0USC7"/>
<evidence type="ECO:0000313" key="2">
    <source>
        <dbReference type="EMBL" id="EID50780.1"/>
    </source>
</evidence>